<accession>A0A494YYJ8</accession>
<keyword evidence="2" id="KW-1185">Reference proteome</keyword>
<dbReference type="OrthoDB" id="9811390at2"/>
<dbReference type="Proteomes" id="UP000281813">
    <property type="component" value="Unassembled WGS sequence"/>
</dbReference>
<comment type="caution">
    <text evidence="1">The sequence shown here is derived from an EMBL/GenBank/DDBJ whole genome shotgun (WGS) entry which is preliminary data.</text>
</comment>
<name>A0A494YYJ8_9BACI</name>
<proteinExistence type="predicted"/>
<sequence>MFMHIGNGNVIHSNDVIAIIDYHIISSSSVMEEMMTAWNKEKKVIGPKSQAKSVMITKDKVYYTTVSVPTLKKRASMISTISNLEDYSDDITP</sequence>
<evidence type="ECO:0000313" key="1">
    <source>
        <dbReference type="EMBL" id="RKQ15239.1"/>
    </source>
</evidence>
<dbReference type="InterPro" id="IPR007169">
    <property type="entry name" value="RemA-like"/>
</dbReference>
<gene>
    <name evidence="1" type="ORF">D8M05_10935</name>
</gene>
<protein>
    <submittedName>
        <fullName evidence="1">DUF370 domain-containing protein</fullName>
    </submittedName>
</protein>
<dbReference type="RefSeq" id="WP_121131711.1">
    <property type="nucleotide sequence ID" value="NZ_JBHUFK010000036.1"/>
</dbReference>
<dbReference type="NCBIfam" id="NF046065">
    <property type="entry name" value="MtxRegRemB"/>
    <property type="match status" value="1"/>
</dbReference>
<dbReference type="AlphaFoldDB" id="A0A494YYJ8"/>
<organism evidence="1 2">
    <name type="scientific">Oceanobacillus bengalensis</name>
    <dbReference type="NCBI Taxonomy" id="1435466"/>
    <lineage>
        <taxon>Bacteria</taxon>
        <taxon>Bacillati</taxon>
        <taxon>Bacillota</taxon>
        <taxon>Bacilli</taxon>
        <taxon>Bacillales</taxon>
        <taxon>Bacillaceae</taxon>
        <taxon>Oceanobacillus</taxon>
    </lineage>
</organism>
<reference evidence="1 2" key="1">
    <citation type="journal article" date="2015" name="Antonie Van Leeuwenhoek">
        <title>Oceanobacillus bengalensis sp. nov., a bacterium isolated from seawater of the Bay of Bengal.</title>
        <authorList>
            <person name="Yongchang O."/>
            <person name="Xiang W."/>
            <person name="Wang G."/>
        </authorList>
    </citation>
    <scope>NUCLEOTIDE SEQUENCE [LARGE SCALE GENOMIC DNA]</scope>
    <source>
        <strain evidence="1 2">MCCC 1K00260</strain>
    </source>
</reference>
<evidence type="ECO:0000313" key="2">
    <source>
        <dbReference type="Proteomes" id="UP000281813"/>
    </source>
</evidence>
<dbReference type="EMBL" id="RBZO01000015">
    <property type="protein sequence ID" value="RKQ15239.1"/>
    <property type="molecule type" value="Genomic_DNA"/>
</dbReference>
<dbReference type="Pfam" id="PF04025">
    <property type="entry name" value="RemA-like"/>
    <property type="match status" value="1"/>
</dbReference>